<organism evidence="2 3">
    <name type="scientific">Deinococcus psychrotolerans</name>
    <dbReference type="NCBI Taxonomy" id="2489213"/>
    <lineage>
        <taxon>Bacteria</taxon>
        <taxon>Thermotogati</taxon>
        <taxon>Deinococcota</taxon>
        <taxon>Deinococci</taxon>
        <taxon>Deinococcales</taxon>
        <taxon>Deinococcaceae</taxon>
        <taxon>Deinococcus</taxon>
    </lineage>
</organism>
<geneLocation type="plasmid" evidence="2 3">
    <name>unnamed1</name>
</geneLocation>
<keyword evidence="3" id="KW-1185">Reference proteome</keyword>
<evidence type="ECO:0000313" key="2">
    <source>
        <dbReference type="EMBL" id="AZI44614.1"/>
    </source>
</evidence>
<dbReference type="KEGG" id="dph:EHF33_17065"/>
<keyword evidence="2" id="KW-0614">Plasmid</keyword>
<keyword evidence="1" id="KW-0732">Signal</keyword>
<dbReference type="PANTHER" id="PTHR43649">
    <property type="entry name" value="ARABINOSE-BINDING PROTEIN-RELATED"/>
    <property type="match status" value="1"/>
</dbReference>
<feature type="chain" id="PRO_5018237937" evidence="1">
    <location>
        <begin position="25"/>
        <end position="433"/>
    </location>
</feature>
<dbReference type="Pfam" id="PF01547">
    <property type="entry name" value="SBP_bac_1"/>
    <property type="match status" value="1"/>
</dbReference>
<dbReference type="Proteomes" id="UP000276417">
    <property type="component" value="Plasmid unnamed1"/>
</dbReference>
<gene>
    <name evidence="2" type="ORF">EHF33_17065</name>
</gene>
<dbReference type="InterPro" id="IPR006059">
    <property type="entry name" value="SBP"/>
</dbReference>
<dbReference type="OrthoDB" id="42940at2"/>
<sequence>MQTPKKIALMTAALLVTVQPAALAQNNAPVKLRFVSLAWQTQAIAAVKTAVAGCNAQSKSYQVDYQQVSWDSVQDYLTTSFEAKSVPDIFHYESTPVMEFGARGYLTDLSKMIPAEMKKDVAKGAWETVTADNGNIYGVPFLWESLITLYNKDLFKAAGIRVPTVAKPWSWTEFQQASKKLTIDKNGDGTPEQYGSAFGLRSPTNRILNLALGFGGNYFYKSGNKYVIKVGDKEKALLKILLDMHYADKSAAPDGLTAQSPELFAGFFSGKFAMLPGIGVWARQTIAESGPKNFNWGVLPPMKALSQAQGSATQTLSIPASSTHKKEAMQFINCLTNRTNDGKLAAGDWLFPTRTSSLKGSYFQSPNNGWKTASESAKYLTMAPFQEVSGFTEVKSKVLTPTFQQLLANRITLDDAAKQIEQQGNDILAKYYK</sequence>
<dbReference type="AlphaFoldDB" id="A0A3G8YPS7"/>
<dbReference type="CDD" id="cd13585">
    <property type="entry name" value="PBP2_TMBP_like"/>
    <property type="match status" value="1"/>
</dbReference>
<dbReference type="InterPro" id="IPR050490">
    <property type="entry name" value="Bact_solute-bd_prot1"/>
</dbReference>
<dbReference type="PANTHER" id="PTHR43649:SF30">
    <property type="entry name" value="ABC TRANSPORTER SUBSTRATE-BINDING PROTEIN"/>
    <property type="match status" value="1"/>
</dbReference>
<reference evidence="2 3" key="1">
    <citation type="submission" date="2018-11" db="EMBL/GenBank/DDBJ databases">
        <title>Deinococcus shelandsis sp. nov., isolated from South Shetland Islands soil of Antarctica.</title>
        <authorList>
            <person name="Tian J."/>
        </authorList>
    </citation>
    <scope>NUCLEOTIDE SEQUENCE [LARGE SCALE GENOMIC DNA]</scope>
    <source>
        <strain evidence="2 3">S14-83T</strain>
        <plasmid evidence="2 3">unnamed1</plasmid>
    </source>
</reference>
<proteinExistence type="predicted"/>
<dbReference type="RefSeq" id="WP_124874422.1">
    <property type="nucleotide sequence ID" value="NZ_CP034185.1"/>
</dbReference>
<dbReference type="SUPFAM" id="SSF53850">
    <property type="entry name" value="Periplasmic binding protein-like II"/>
    <property type="match status" value="1"/>
</dbReference>
<feature type="signal peptide" evidence="1">
    <location>
        <begin position="1"/>
        <end position="24"/>
    </location>
</feature>
<name>A0A3G8YPS7_9DEIO</name>
<evidence type="ECO:0000313" key="3">
    <source>
        <dbReference type="Proteomes" id="UP000276417"/>
    </source>
</evidence>
<accession>A0A3G8YPS7</accession>
<dbReference type="Gene3D" id="3.40.190.10">
    <property type="entry name" value="Periplasmic binding protein-like II"/>
    <property type="match status" value="1"/>
</dbReference>
<protein>
    <submittedName>
        <fullName evidence="2">Sugar ABC transporter substrate-binding protein</fullName>
    </submittedName>
</protein>
<evidence type="ECO:0000256" key="1">
    <source>
        <dbReference type="SAM" id="SignalP"/>
    </source>
</evidence>
<dbReference type="EMBL" id="CP034185">
    <property type="protein sequence ID" value="AZI44614.1"/>
    <property type="molecule type" value="Genomic_DNA"/>
</dbReference>